<comment type="caution">
    <text evidence="9">The sequence shown here is derived from an EMBL/GenBank/DDBJ whole genome shotgun (WGS) entry which is preliminary data.</text>
</comment>
<dbReference type="InterPro" id="IPR019931">
    <property type="entry name" value="LPXTG_anchor"/>
</dbReference>
<feature type="domain" description="DUF7507" evidence="8">
    <location>
        <begin position="24"/>
        <end position="112"/>
    </location>
</feature>
<reference evidence="9 10" key="1">
    <citation type="journal article" date="2015" name="Genome Announc.">
        <title>Expanding the biotechnology potential of lactobacilli through comparative genomics of 213 strains and associated genera.</title>
        <authorList>
            <person name="Sun Z."/>
            <person name="Harris H.M."/>
            <person name="McCann A."/>
            <person name="Guo C."/>
            <person name="Argimon S."/>
            <person name="Zhang W."/>
            <person name="Yang X."/>
            <person name="Jeffery I.B."/>
            <person name="Cooney J.C."/>
            <person name="Kagawa T.F."/>
            <person name="Liu W."/>
            <person name="Song Y."/>
            <person name="Salvetti E."/>
            <person name="Wrobel A."/>
            <person name="Rasinkangas P."/>
            <person name="Parkhill J."/>
            <person name="Rea M.C."/>
            <person name="O'Sullivan O."/>
            <person name="Ritari J."/>
            <person name="Douillard F.P."/>
            <person name="Paul Ross R."/>
            <person name="Yang R."/>
            <person name="Briner A.E."/>
            <person name="Felis G.E."/>
            <person name="de Vos W.M."/>
            <person name="Barrangou R."/>
            <person name="Klaenhammer T.R."/>
            <person name="Caufield P.W."/>
            <person name="Cui Y."/>
            <person name="Zhang H."/>
            <person name="O'Toole P.W."/>
        </authorList>
    </citation>
    <scope>NUCLEOTIDE SEQUENCE [LARGE SCALE GENOMIC DNA]</scope>
    <source>
        <strain evidence="9 10">DSM 22408</strain>
    </source>
</reference>
<keyword evidence="6" id="KW-1133">Transmembrane helix</keyword>
<feature type="region of interest" description="Disordered" evidence="5">
    <location>
        <begin position="102"/>
        <end position="124"/>
    </location>
</feature>
<evidence type="ECO:0000256" key="5">
    <source>
        <dbReference type="SAM" id="MobiDB-lite"/>
    </source>
</evidence>
<keyword evidence="4" id="KW-0572">Peptidoglycan-anchor</keyword>
<feature type="region of interest" description="Disordered" evidence="5">
    <location>
        <begin position="234"/>
        <end position="267"/>
    </location>
</feature>
<dbReference type="Pfam" id="PF24346">
    <property type="entry name" value="DUF7507"/>
    <property type="match status" value="2"/>
</dbReference>
<gene>
    <name evidence="9" type="ORF">IV53_GL000237</name>
</gene>
<evidence type="ECO:0000259" key="8">
    <source>
        <dbReference type="Pfam" id="PF24346"/>
    </source>
</evidence>
<name>A0A0R2KM94_9LACO</name>
<feature type="compositionally biased region" description="Low complexity" evidence="5">
    <location>
        <begin position="234"/>
        <end position="247"/>
    </location>
</feature>
<dbReference type="InterPro" id="IPR055354">
    <property type="entry name" value="DUF7507"/>
</dbReference>
<keyword evidence="1" id="KW-0134">Cell wall</keyword>
<keyword evidence="3" id="KW-0732">Signal</keyword>
<evidence type="ECO:0000259" key="7">
    <source>
        <dbReference type="Pfam" id="PF00746"/>
    </source>
</evidence>
<evidence type="ECO:0000256" key="3">
    <source>
        <dbReference type="ARBA" id="ARBA00022729"/>
    </source>
</evidence>
<dbReference type="InterPro" id="IPR047589">
    <property type="entry name" value="DUF11_rpt"/>
</dbReference>
<evidence type="ECO:0000256" key="4">
    <source>
        <dbReference type="ARBA" id="ARBA00023088"/>
    </source>
</evidence>
<dbReference type="NCBIfam" id="TIGR01167">
    <property type="entry name" value="LPXTG_anchor"/>
    <property type="match status" value="1"/>
</dbReference>
<organism evidence="9 10">
    <name type="scientific">Ligilactobacillus ceti DSM 22408</name>
    <dbReference type="NCBI Taxonomy" id="1122146"/>
    <lineage>
        <taxon>Bacteria</taxon>
        <taxon>Bacillati</taxon>
        <taxon>Bacillota</taxon>
        <taxon>Bacilli</taxon>
        <taxon>Lactobacillales</taxon>
        <taxon>Lactobacillaceae</taxon>
        <taxon>Ligilactobacillus</taxon>
    </lineage>
</organism>
<feature type="domain" description="DUF7507" evidence="8">
    <location>
        <begin position="125"/>
        <end position="241"/>
    </location>
</feature>
<dbReference type="PATRIC" id="fig|1122146.4.peg.239"/>
<dbReference type="Pfam" id="PF00746">
    <property type="entry name" value="Gram_pos_anchor"/>
    <property type="match status" value="1"/>
</dbReference>
<evidence type="ECO:0000256" key="1">
    <source>
        <dbReference type="ARBA" id="ARBA00022512"/>
    </source>
</evidence>
<dbReference type="eggNOG" id="COG1361">
    <property type="taxonomic scope" value="Bacteria"/>
</dbReference>
<feature type="transmembrane region" description="Helical" evidence="6">
    <location>
        <begin position="271"/>
        <end position="289"/>
    </location>
</feature>
<protein>
    <submittedName>
        <fullName evidence="9">Uncharacterized protein</fullName>
    </submittedName>
</protein>
<keyword evidence="10" id="KW-1185">Reference proteome</keyword>
<evidence type="ECO:0000313" key="10">
    <source>
        <dbReference type="Proteomes" id="UP000051500"/>
    </source>
</evidence>
<proteinExistence type="predicted"/>
<dbReference type="Proteomes" id="UP000051500">
    <property type="component" value="Unassembled WGS sequence"/>
</dbReference>
<evidence type="ECO:0000256" key="2">
    <source>
        <dbReference type="ARBA" id="ARBA00022525"/>
    </source>
</evidence>
<keyword evidence="2" id="KW-0964">Secreted</keyword>
<evidence type="ECO:0000256" key="6">
    <source>
        <dbReference type="SAM" id="Phobius"/>
    </source>
</evidence>
<dbReference type="NCBIfam" id="TIGR01451">
    <property type="entry name" value="B_ant_repeat"/>
    <property type="match status" value="2"/>
</dbReference>
<sequence>MDVTKSVRKITDKADKEYTGKKAGKIHAVGDKVYYQFTVKNTGNVTITKLTVNDDLLNVKDLVIDNIKIAPGQSATYDLQAPHVVTQADIDAGKVTNVVKAIGTTPGGDTPEEPGKTDTPTEQQPSLTVVKSVTKITSADGSKVYSDHKYHKSGDKVYYEFKITNTGNVTLNKVIINDAKLGMKNVVVDLAQMKQALHPGQSYVYKAKTPYVVKQSDLDQKVNTVVNTVKVIGETPTGERTPETPSTVKTPGEPEKPAQPKLPATGDQGSVASLMGILVSMIGAMMLIFTRRKFS</sequence>
<dbReference type="EMBL" id="JQBZ01000002">
    <property type="protein sequence ID" value="KRN90595.1"/>
    <property type="molecule type" value="Genomic_DNA"/>
</dbReference>
<dbReference type="AlphaFoldDB" id="A0A0R2KM94"/>
<dbReference type="STRING" id="1122146.IV53_GL000237"/>
<feature type="domain" description="Gram-positive cocci surface proteins LPxTG" evidence="7">
    <location>
        <begin position="255"/>
        <end position="293"/>
    </location>
</feature>
<keyword evidence="6" id="KW-0812">Transmembrane</keyword>
<accession>A0A0R2KM94</accession>
<evidence type="ECO:0000313" key="9">
    <source>
        <dbReference type="EMBL" id="KRN90595.1"/>
    </source>
</evidence>
<keyword evidence="6" id="KW-0472">Membrane</keyword>